<protein>
    <submittedName>
        <fullName evidence="4">Pilus assembly protein N-terminal domain-containing protein</fullName>
    </submittedName>
</protein>
<dbReference type="Pfam" id="PF13629">
    <property type="entry name" value="T2SS-T3SS_pil_N"/>
    <property type="match status" value="1"/>
</dbReference>
<keyword evidence="5" id="KW-1185">Reference proteome</keyword>
<organism evidence="4 5">
    <name type="scientific">Pseudomonas benzenivorans</name>
    <dbReference type="NCBI Taxonomy" id="556533"/>
    <lineage>
        <taxon>Bacteria</taxon>
        <taxon>Pseudomonadati</taxon>
        <taxon>Pseudomonadota</taxon>
        <taxon>Gammaproteobacteria</taxon>
        <taxon>Pseudomonadales</taxon>
        <taxon>Pseudomonadaceae</taxon>
        <taxon>Pseudomonas</taxon>
    </lineage>
</organism>
<evidence type="ECO:0000259" key="2">
    <source>
        <dbReference type="Pfam" id="PF00263"/>
    </source>
</evidence>
<feature type="domain" description="Pilus formation protein N-terminal" evidence="3">
    <location>
        <begin position="34"/>
        <end position="83"/>
    </location>
</feature>
<dbReference type="PRINTS" id="PR00811">
    <property type="entry name" value="BCTERIALGSPD"/>
</dbReference>
<gene>
    <name evidence="4" type="ORF">KDW96_03855</name>
</gene>
<proteinExistence type="inferred from homology"/>
<dbReference type="RefSeq" id="WP_255839108.1">
    <property type="nucleotide sequence ID" value="NZ_CP073346.1"/>
</dbReference>
<dbReference type="PANTHER" id="PTHR30332">
    <property type="entry name" value="PROBABLE GENERAL SECRETION PATHWAY PROTEIN D"/>
    <property type="match status" value="1"/>
</dbReference>
<dbReference type="Proteomes" id="UP001059672">
    <property type="component" value="Chromosome"/>
</dbReference>
<dbReference type="InterPro" id="IPR001775">
    <property type="entry name" value="GspD/PilQ"/>
</dbReference>
<name>A0ABY5H9I8_9PSED</name>
<dbReference type="PANTHER" id="PTHR30332:SF17">
    <property type="entry name" value="TYPE IV PILIATION SYSTEM PROTEIN DR_0774-RELATED"/>
    <property type="match status" value="1"/>
</dbReference>
<accession>A0ABY5H9I8</accession>
<dbReference type="InterPro" id="IPR004846">
    <property type="entry name" value="T2SS/T3SS_dom"/>
</dbReference>
<dbReference type="EMBL" id="CP073346">
    <property type="protein sequence ID" value="UTW08471.1"/>
    <property type="molecule type" value="Genomic_DNA"/>
</dbReference>
<evidence type="ECO:0000313" key="5">
    <source>
        <dbReference type="Proteomes" id="UP001059672"/>
    </source>
</evidence>
<dbReference type="InterPro" id="IPR032789">
    <property type="entry name" value="T2SS-T3SS_pil_N"/>
</dbReference>
<feature type="domain" description="Type II/III secretion system secretin-like" evidence="2">
    <location>
        <begin position="427"/>
        <end position="607"/>
    </location>
</feature>
<evidence type="ECO:0000313" key="4">
    <source>
        <dbReference type="EMBL" id="UTW08471.1"/>
    </source>
</evidence>
<evidence type="ECO:0000256" key="1">
    <source>
        <dbReference type="RuleBase" id="RU004003"/>
    </source>
</evidence>
<sequence length="641" mass="68329">MPAPVQAGLTFVEDASGRRSAAFRDLIQWTHSRLLFDKELKRVAIGQEKTLEVEILGGRELLVLAKSVGRTTLIVWYADGSSETYLFSVTEDLSVLRSALRDIHSGIRLEPAPDRPALVLRGKVPTVEYKLAAEAAARHYLGVRQPNGSGVTAQDPAQNLSAALQMVVAAQDGSRAADSGFRLGAQSLNADSRVAVINLIQVETLPKAMEAKIRDAIAPLGGGGVRVRRVMQGDIADDYADTLILEGEVRDQVTLTRVLNVASRLFLGDQALPAGLSDVAVIADESGGLLDQRGSTKAAASLISGLDGGSSGIHDNDLRANVGRAKLLSLANGRLLSVIEVRDLPQVRVSVQIHEVNRNRLHSWRPDLSLVTQGYNTEGLFGLGGLGQIQPDSSTVENALQIIGGSLTNNLQIGSSRLAFDLLFSLMEQEGISKTLSRPTLMVLAGESAVFSVGGEVPVPTAFAPTGLRSGDEVGNNTPGVFSGTSFKSFGVQLKVRAMVDENDRITLDVNPTVSAPDTLLTRQISGSTGSNLNSTAFNTRSISTTTRLRDGQPLILGGLVSSEQSTQEDFTPGINEIPLLGRLAESSSDSGQDRELIIVVTPTLVRETQSDVHLWAFPSPLDLAQRALQPGLPLARQEEQ</sequence>
<reference evidence="4" key="1">
    <citation type="submission" date="2021-04" db="EMBL/GenBank/DDBJ databases">
        <title>Oceanospirillales bacteria with DddD are important DMSP degraders in coastal seawater.</title>
        <authorList>
            <person name="Liu J."/>
        </authorList>
    </citation>
    <scope>NUCLEOTIDE SEQUENCE</scope>
    <source>
        <strain evidence="4">D13-4</strain>
    </source>
</reference>
<evidence type="ECO:0000259" key="3">
    <source>
        <dbReference type="Pfam" id="PF13629"/>
    </source>
</evidence>
<dbReference type="Pfam" id="PF00263">
    <property type="entry name" value="Secretin"/>
    <property type="match status" value="1"/>
</dbReference>
<comment type="similarity">
    <text evidence="1">Belongs to the bacterial secretin family.</text>
</comment>
<dbReference type="InterPro" id="IPR050810">
    <property type="entry name" value="Bact_Secretion_Sys_Channel"/>
</dbReference>